<dbReference type="Gene3D" id="3.30.200.20">
    <property type="entry name" value="Phosphorylase Kinase, domain 1"/>
    <property type="match status" value="1"/>
</dbReference>
<gene>
    <name evidence="18" type="ORF">A5679_24210</name>
</gene>
<evidence type="ECO:0000256" key="5">
    <source>
        <dbReference type="ARBA" id="ARBA00022679"/>
    </source>
</evidence>
<dbReference type="EC" id="2.7.11.1" evidence="2"/>
<dbReference type="FunFam" id="1.10.510.10:FF:000021">
    <property type="entry name" value="Serine/threonine protein kinase"/>
    <property type="match status" value="1"/>
</dbReference>
<dbReference type="InterPro" id="IPR000719">
    <property type="entry name" value="Prot_kinase_dom"/>
</dbReference>
<keyword evidence="3" id="KW-1003">Cell membrane</keyword>
<dbReference type="PANTHER" id="PTHR43289">
    <property type="entry name" value="MITOGEN-ACTIVATED PROTEIN KINASE KINASE KINASE 20-RELATED"/>
    <property type="match status" value="1"/>
</dbReference>
<evidence type="ECO:0000259" key="17">
    <source>
        <dbReference type="PROSITE" id="PS50011"/>
    </source>
</evidence>
<evidence type="ECO:0000256" key="3">
    <source>
        <dbReference type="ARBA" id="ARBA00022475"/>
    </source>
</evidence>
<comment type="caution">
    <text evidence="18">The sequence shown here is derived from an EMBL/GenBank/DDBJ whole genome shotgun (WGS) entry which is preliminary data.</text>
</comment>
<dbReference type="GO" id="GO:0005524">
    <property type="term" value="F:ATP binding"/>
    <property type="evidence" value="ECO:0007669"/>
    <property type="project" value="UniProtKB-UniRule"/>
</dbReference>
<dbReference type="PROSITE" id="PS50011">
    <property type="entry name" value="PROTEIN_KINASE_DOM"/>
    <property type="match status" value="1"/>
</dbReference>
<dbReference type="RefSeq" id="WP_067309284.1">
    <property type="nucleotide sequence ID" value="NZ_LZJY01000351.1"/>
</dbReference>
<keyword evidence="8 18" id="KW-0418">Kinase</keyword>
<keyword evidence="5" id="KW-0808">Transferase</keyword>
<dbReference type="Gene3D" id="3.40.1000.70">
    <property type="entry name" value="PknH-like extracellular domain"/>
    <property type="match status" value="1"/>
</dbReference>
<evidence type="ECO:0000256" key="10">
    <source>
        <dbReference type="ARBA" id="ARBA00022989"/>
    </source>
</evidence>
<dbReference type="Pfam" id="PF14032">
    <property type="entry name" value="PknH_C"/>
    <property type="match status" value="1"/>
</dbReference>
<dbReference type="GO" id="GO:0005886">
    <property type="term" value="C:plasma membrane"/>
    <property type="evidence" value="ECO:0007669"/>
    <property type="project" value="UniProtKB-SubCell"/>
</dbReference>
<dbReference type="InterPro" id="IPR038232">
    <property type="entry name" value="PknH-like_Extracell_sf"/>
</dbReference>
<feature type="region of interest" description="Disordered" evidence="15">
    <location>
        <begin position="360"/>
        <end position="385"/>
    </location>
</feature>
<dbReference type="InterPro" id="IPR011009">
    <property type="entry name" value="Kinase-like_dom_sf"/>
</dbReference>
<evidence type="ECO:0000256" key="16">
    <source>
        <dbReference type="SAM" id="Phobius"/>
    </source>
</evidence>
<dbReference type="PROSITE" id="PS00107">
    <property type="entry name" value="PROTEIN_KINASE_ATP"/>
    <property type="match status" value="1"/>
</dbReference>
<feature type="domain" description="Protein kinase" evidence="17">
    <location>
        <begin position="17"/>
        <end position="278"/>
    </location>
</feature>
<evidence type="ECO:0000256" key="7">
    <source>
        <dbReference type="ARBA" id="ARBA00022741"/>
    </source>
</evidence>
<dbReference type="Gene3D" id="1.10.510.10">
    <property type="entry name" value="Transferase(Phosphotransferase) domain 1"/>
    <property type="match status" value="1"/>
</dbReference>
<evidence type="ECO:0000256" key="8">
    <source>
        <dbReference type="ARBA" id="ARBA00022777"/>
    </source>
</evidence>
<dbReference type="GO" id="GO:0080090">
    <property type="term" value="P:regulation of primary metabolic process"/>
    <property type="evidence" value="ECO:0007669"/>
    <property type="project" value="UniProtKB-ARBA"/>
</dbReference>
<dbReference type="PANTHER" id="PTHR43289:SF6">
    <property type="entry name" value="SERINE_THREONINE-PROTEIN KINASE NEKL-3"/>
    <property type="match status" value="1"/>
</dbReference>
<dbReference type="Proteomes" id="UP000092207">
    <property type="component" value="Unassembled WGS sequence"/>
</dbReference>
<accession>A0A1A2UR33</accession>
<evidence type="ECO:0000313" key="18">
    <source>
        <dbReference type="EMBL" id="OBH90905.1"/>
    </source>
</evidence>
<evidence type="ECO:0000313" key="19">
    <source>
        <dbReference type="Proteomes" id="UP000092207"/>
    </source>
</evidence>
<dbReference type="SMART" id="SM00220">
    <property type="entry name" value="S_TKc"/>
    <property type="match status" value="1"/>
</dbReference>
<dbReference type="FunFam" id="3.30.200.20:FF:000348">
    <property type="entry name" value="Serine/threonine protein kinase"/>
    <property type="match status" value="1"/>
</dbReference>
<comment type="catalytic activity">
    <reaction evidence="13">
        <text>L-seryl-[protein] + ATP = O-phospho-L-seryl-[protein] + ADP + H(+)</text>
        <dbReference type="Rhea" id="RHEA:17989"/>
        <dbReference type="Rhea" id="RHEA-COMP:9863"/>
        <dbReference type="Rhea" id="RHEA-COMP:11604"/>
        <dbReference type="ChEBI" id="CHEBI:15378"/>
        <dbReference type="ChEBI" id="CHEBI:29999"/>
        <dbReference type="ChEBI" id="CHEBI:30616"/>
        <dbReference type="ChEBI" id="CHEBI:83421"/>
        <dbReference type="ChEBI" id="CHEBI:456216"/>
        <dbReference type="EC" id="2.7.11.1"/>
    </reaction>
</comment>
<proteinExistence type="predicted"/>
<dbReference type="InterPro" id="IPR026954">
    <property type="entry name" value="PknH-like_Extracell"/>
</dbReference>
<dbReference type="Pfam" id="PF00069">
    <property type="entry name" value="Pkinase"/>
    <property type="match status" value="1"/>
</dbReference>
<sequence>MSETQPSSRIGSRFGPYQLRRLLGRGGMGEVYEAYDTVKDRVVALKLMSEQVSSDDSFRRRMQREARTAGRLQEPHIVPIHDFGEVDGQVFIDMRLIEGRDVGTVLSRSGPLPPPRAVAIVEQVAAALDAAHRAGVIHRDIKPENILLGEGDFAYLVDFGIAAAATDERVTKTGAAIGSWNYMAPERFGNDDPTYRVDIYALACLLFECLTGTRPFQTTSLSSLMAAHLVEPVPRPSLRNPAVPAAFDEVVARGMAKDPNDRYLTAGDLAEAALHALSTPDQRAATELIQHSQHFAPPPRVEPFAGQPAPPHPAWFATPPGAPWPPPAPPRRRLGLVIGALALVVAVIAGTGVWLAVDKSGATQPDSPSTTAAAPPTTSAVTTSATPTVAPAQLDSLMLPVDQINALVGTTGIVVEGSTREMTDPDPTSTVSDDKCTGAFIGLQTRTYKSSGYTAMLAQVMKKPQGDPAYVVVQGAVIFASADQARGFVNNQWPQWRDCGGKTVTQLGDKGSLQWTFGQISGNPPNIAIQHTLANSLVVCQHVLEAASNVVFDVDVCGLGIINQARLIANQMATKIPG</sequence>
<dbReference type="PROSITE" id="PS00108">
    <property type="entry name" value="PROTEIN_KINASE_ST"/>
    <property type="match status" value="1"/>
</dbReference>
<evidence type="ECO:0000256" key="6">
    <source>
        <dbReference type="ARBA" id="ARBA00022692"/>
    </source>
</evidence>
<comment type="subcellular location">
    <subcellularLocation>
        <location evidence="1">Cell membrane</location>
        <topology evidence="1">Single-pass membrane protein</topology>
    </subcellularLocation>
</comment>
<dbReference type="InterPro" id="IPR017441">
    <property type="entry name" value="Protein_kinase_ATP_BS"/>
</dbReference>
<evidence type="ECO:0000256" key="4">
    <source>
        <dbReference type="ARBA" id="ARBA00022527"/>
    </source>
</evidence>
<feature type="transmembrane region" description="Helical" evidence="16">
    <location>
        <begin position="334"/>
        <end position="357"/>
    </location>
</feature>
<evidence type="ECO:0000256" key="14">
    <source>
        <dbReference type="PROSITE-ProRule" id="PRU10141"/>
    </source>
</evidence>
<keyword evidence="11 16" id="KW-0472">Membrane</keyword>
<evidence type="ECO:0000256" key="11">
    <source>
        <dbReference type="ARBA" id="ARBA00023136"/>
    </source>
</evidence>
<dbReference type="InterPro" id="IPR008271">
    <property type="entry name" value="Ser/Thr_kinase_AS"/>
</dbReference>
<keyword evidence="6 16" id="KW-0812">Transmembrane</keyword>
<evidence type="ECO:0000256" key="2">
    <source>
        <dbReference type="ARBA" id="ARBA00012513"/>
    </source>
</evidence>
<dbReference type="CDD" id="cd14014">
    <property type="entry name" value="STKc_PknB_like"/>
    <property type="match status" value="1"/>
</dbReference>
<organism evidence="18 19">
    <name type="scientific">Mycobacterium scrofulaceum</name>
    <dbReference type="NCBI Taxonomy" id="1783"/>
    <lineage>
        <taxon>Bacteria</taxon>
        <taxon>Bacillati</taxon>
        <taxon>Actinomycetota</taxon>
        <taxon>Actinomycetes</taxon>
        <taxon>Mycobacteriales</taxon>
        <taxon>Mycobacteriaceae</taxon>
        <taxon>Mycobacterium</taxon>
    </lineage>
</organism>
<dbReference type="SUPFAM" id="SSF56112">
    <property type="entry name" value="Protein kinase-like (PK-like)"/>
    <property type="match status" value="1"/>
</dbReference>
<comment type="catalytic activity">
    <reaction evidence="12">
        <text>L-threonyl-[protein] + ATP = O-phospho-L-threonyl-[protein] + ADP + H(+)</text>
        <dbReference type="Rhea" id="RHEA:46608"/>
        <dbReference type="Rhea" id="RHEA-COMP:11060"/>
        <dbReference type="Rhea" id="RHEA-COMP:11605"/>
        <dbReference type="ChEBI" id="CHEBI:15378"/>
        <dbReference type="ChEBI" id="CHEBI:30013"/>
        <dbReference type="ChEBI" id="CHEBI:30616"/>
        <dbReference type="ChEBI" id="CHEBI:61977"/>
        <dbReference type="ChEBI" id="CHEBI:456216"/>
        <dbReference type="EC" id="2.7.11.1"/>
    </reaction>
</comment>
<dbReference type="GO" id="GO:0004674">
    <property type="term" value="F:protein serine/threonine kinase activity"/>
    <property type="evidence" value="ECO:0007669"/>
    <property type="project" value="UniProtKB-KW"/>
</dbReference>
<feature type="binding site" evidence="14">
    <location>
        <position position="46"/>
    </location>
    <ligand>
        <name>ATP</name>
        <dbReference type="ChEBI" id="CHEBI:30616"/>
    </ligand>
</feature>
<keyword evidence="10 16" id="KW-1133">Transmembrane helix</keyword>
<evidence type="ECO:0000256" key="15">
    <source>
        <dbReference type="SAM" id="MobiDB-lite"/>
    </source>
</evidence>
<name>A0A1A2UR33_MYCSC</name>
<feature type="compositionally biased region" description="Low complexity" evidence="15">
    <location>
        <begin position="367"/>
        <end position="385"/>
    </location>
</feature>
<keyword evidence="9 14" id="KW-0067">ATP-binding</keyword>
<evidence type="ECO:0000256" key="9">
    <source>
        <dbReference type="ARBA" id="ARBA00022840"/>
    </source>
</evidence>
<protein>
    <recommendedName>
        <fullName evidence="2">non-specific serine/threonine protein kinase</fullName>
        <ecNumber evidence="2">2.7.11.1</ecNumber>
    </recommendedName>
</protein>
<reference evidence="18 19" key="1">
    <citation type="submission" date="2016-06" db="EMBL/GenBank/DDBJ databases">
        <authorList>
            <person name="Kjaerup R.B."/>
            <person name="Dalgaard T.S."/>
            <person name="Juul-Madsen H.R."/>
        </authorList>
    </citation>
    <scope>NUCLEOTIDE SEQUENCE [LARGE SCALE GENOMIC DNA]</scope>
    <source>
        <strain evidence="18 19">E2838</strain>
    </source>
</reference>
<evidence type="ECO:0000256" key="13">
    <source>
        <dbReference type="ARBA" id="ARBA00048679"/>
    </source>
</evidence>
<keyword evidence="4 18" id="KW-0723">Serine/threonine-protein kinase</keyword>
<dbReference type="EMBL" id="LZJY01000351">
    <property type="protein sequence ID" value="OBH90905.1"/>
    <property type="molecule type" value="Genomic_DNA"/>
</dbReference>
<evidence type="ECO:0000256" key="1">
    <source>
        <dbReference type="ARBA" id="ARBA00004162"/>
    </source>
</evidence>
<evidence type="ECO:0000256" key="12">
    <source>
        <dbReference type="ARBA" id="ARBA00047899"/>
    </source>
</evidence>
<dbReference type="AlphaFoldDB" id="A0A1A2UR33"/>
<keyword evidence="7 14" id="KW-0547">Nucleotide-binding</keyword>